<dbReference type="InterPro" id="IPR012336">
    <property type="entry name" value="Thioredoxin-like_fold"/>
</dbReference>
<dbReference type="GO" id="GO:0007005">
    <property type="term" value="P:mitochondrion organization"/>
    <property type="evidence" value="ECO:0007669"/>
    <property type="project" value="TreeGrafter"/>
</dbReference>
<dbReference type="InterPro" id="IPR050931">
    <property type="entry name" value="Mito_Protein_Transport_Metaxin"/>
</dbReference>
<keyword evidence="4" id="KW-1185">Reference proteome</keyword>
<feature type="region of interest" description="Disordered" evidence="1">
    <location>
        <begin position="151"/>
        <end position="190"/>
    </location>
</feature>
<feature type="domain" description="Thioredoxin-like fold" evidence="2">
    <location>
        <begin position="87"/>
        <end position="123"/>
    </location>
</feature>
<feature type="region of interest" description="Disordered" evidence="1">
    <location>
        <begin position="399"/>
        <end position="424"/>
    </location>
</feature>
<feature type="region of interest" description="Disordered" evidence="1">
    <location>
        <begin position="334"/>
        <end position="358"/>
    </location>
</feature>
<organism evidence="3 4">
    <name type="scientific">Coniella lustricola</name>
    <dbReference type="NCBI Taxonomy" id="2025994"/>
    <lineage>
        <taxon>Eukaryota</taxon>
        <taxon>Fungi</taxon>
        <taxon>Dikarya</taxon>
        <taxon>Ascomycota</taxon>
        <taxon>Pezizomycotina</taxon>
        <taxon>Sordariomycetes</taxon>
        <taxon>Sordariomycetidae</taxon>
        <taxon>Diaporthales</taxon>
        <taxon>Schizoparmaceae</taxon>
        <taxon>Coniella</taxon>
    </lineage>
</organism>
<feature type="compositionally biased region" description="Low complexity" evidence="1">
    <location>
        <begin position="155"/>
        <end position="173"/>
    </location>
</feature>
<dbReference type="PANTHER" id="PTHR12289">
    <property type="entry name" value="METAXIN RELATED"/>
    <property type="match status" value="1"/>
</dbReference>
<dbReference type="CDD" id="cd03054">
    <property type="entry name" value="GST_N_Metaxin"/>
    <property type="match status" value="1"/>
</dbReference>
<feature type="compositionally biased region" description="Basic and acidic residues" evidence="1">
    <location>
        <begin position="399"/>
        <end position="417"/>
    </location>
</feature>
<evidence type="ECO:0000313" key="4">
    <source>
        <dbReference type="Proteomes" id="UP000241462"/>
    </source>
</evidence>
<dbReference type="Pfam" id="PF17172">
    <property type="entry name" value="GST_N_4"/>
    <property type="match status" value="1"/>
</dbReference>
<feature type="region of interest" description="Disordered" evidence="1">
    <location>
        <begin position="251"/>
        <end position="273"/>
    </location>
</feature>
<reference evidence="3 4" key="1">
    <citation type="journal article" date="2018" name="Mycol. Prog.">
        <title>Coniella lustricola, a new species from submerged detritus.</title>
        <authorList>
            <person name="Raudabaugh D.B."/>
            <person name="Iturriaga T."/>
            <person name="Carver A."/>
            <person name="Mondo S."/>
            <person name="Pangilinan J."/>
            <person name="Lipzen A."/>
            <person name="He G."/>
            <person name="Amirebrahimi M."/>
            <person name="Grigoriev I.V."/>
            <person name="Miller A.N."/>
        </authorList>
    </citation>
    <scope>NUCLEOTIDE SEQUENCE [LARGE SCALE GENOMIC DNA]</scope>
    <source>
        <strain evidence="3 4">B22-T-1</strain>
    </source>
</reference>
<feature type="compositionally biased region" description="Basic and acidic residues" evidence="1">
    <location>
        <begin position="264"/>
        <end position="273"/>
    </location>
</feature>
<evidence type="ECO:0000313" key="3">
    <source>
        <dbReference type="EMBL" id="PSR87305.1"/>
    </source>
</evidence>
<evidence type="ECO:0000256" key="1">
    <source>
        <dbReference type="SAM" id="MobiDB-lite"/>
    </source>
</evidence>
<dbReference type="Proteomes" id="UP000241462">
    <property type="component" value="Unassembled WGS sequence"/>
</dbReference>
<evidence type="ECO:0000259" key="2">
    <source>
        <dbReference type="Pfam" id="PF17172"/>
    </source>
</evidence>
<accession>A0A2T3A9N0</accession>
<dbReference type="AlphaFoldDB" id="A0A2T3A9N0"/>
<gene>
    <name evidence="3" type="ORF">BD289DRAFT_236347</name>
</gene>
<dbReference type="PANTHER" id="PTHR12289:SF44">
    <property type="entry name" value="OUTER MEMBRANE PROTEIN (SAM35), PUTATIVE (AFU_ORTHOLOGUE AFUA_1G13180)-RELATED"/>
    <property type="match status" value="1"/>
</dbReference>
<feature type="compositionally biased region" description="Low complexity" evidence="1">
    <location>
        <begin position="251"/>
        <end position="263"/>
    </location>
</feature>
<feature type="compositionally biased region" description="Polar residues" evidence="1">
    <location>
        <begin position="1"/>
        <end position="14"/>
    </location>
</feature>
<feature type="compositionally biased region" description="Low complexity" evidence="1">
    <location>
        <begin position="341"/>
        <end position="350"/>
    </location>
</feature>
<name>A0A2T3A9N0_9PEZI</name>
<dbReference type="OrthoDB" id="198787at2759"/>
<dbReference type="EMBL" id="KZ678430">
    <property type="protein sequence ID" value="PSR87305.1"/>
    <property type="molecule type" value="Genomic_DNA"/>
</dbReference>
<sequence length="462" mass="50421">MTTTRATPQPTSGGESHHSDNHSSSSSSSSWIPPIPRPLESLFAAVPLVVYAANSLPSRSPAHSSLPALHVFASDHDAARGLPSYNPSCLKWQTYLRLASIPHRLVASTNHASPTGSLPFLQPAIAPGPEARLDARHLLPIPSSRLDTYVRQHGSLPSDRPPSSTSPSQLPTSHQKQPHQTPDQRHHRQQAYQALLDTSIRNAWLYALYLSPANEPLLRSLYINPTSRSALVRATLLQQLRAAARAEIAKAGNGTTTTNTSSNEDGKRSHSDDGSIGSRLFTWALGGRAAVNPATVYAAARSALLALEMLLAQSAASDANQQWAEMDSEAAESDEFDDDFGFSTTTTTTTTRRKENSNRAISSKGPWFFSSTHPTLFDASVFSYTYLILHAGHIHHDSDQKDIEKANQDKAGNKDNARPSARTTRWEDDTLRQILVQECPQLVAHVQRIVDRCWGADVSQTL</sequence>
<proteinExistence type="predicted"/>
<feature type="region of interest" description="Disordered" evidence="1">
    <location>
        <begin position="1"/>
        <end position="32"/>
    </location>
</feature>
<dbReference type="GO" id="GO:0001401">
    <property type="term" value="C:SAM complex"/>
    <property type="evidence" value="ECO:0007669"/>
    <property type="project" value="TreeGrafter"/>
</dbReference>
<dbReference type="InParanoid" id="A0A2T3A9N0"/>
<protein>
    <recommendedName>
        <fullName evidence="2">Thioredoxin-like fold domain-containing protein</fullName>
    </recommendedName>
</protein>
<dbReference type="STRING" id="2025994.A0A2T3A9N0"/>